<dbReference type="KEGG" id="tnl:113493082"/>
<feature type="region of interest" description="Disordered" evidence="1">
    <location>
        <begin position="642"/>
        <end position="671"/>
    </location>
</feature>
<evidence type="ECO:0000313" key="4">
    <source>
        <dbReference type="RefSeq" id="XP_026726699.1"/>
    </source>
</evidence>
<accession>A0A7E5VEG6</accession>
<gene>
    <name evidence="3 4" type="primary">LOC113493082</name>
</gene>
<evidence type="ECO:0000313" key="2">
    <source>
        <dbReference type="Proteomes" id="UP000322000"/>
    </source>
</evidence>
<sequence>MNDDDQLLQYYEEEYVIKTESYSTVVNSFQTPTSLSKNNQTKQAQLPSSVTISRPDGKLPNIVKAAVNSARSETATQTLLKPAITTKFIAPSIEKTFSHKDQSTSSDNLRFIFHKTKTDNKRHCERCEWRGLKVCEKNCPVLACNKDKKPAQKEIVKRNQGKVADQNTPTKNTCACSDDKNIQNHKSLIIMSSGRCNQCNKNASITSICIEGLFQQAKAYLEKLAEEHQSKCPRCEAPPRRPSCQRLNATGSNESVSCKEALFEQARVYLTQLTSEHKRTCDRCKKKEPCSAPKPQKSSDTDNIIQRAWSYIQNIGNRKRSCCMTKKECCPRCMKIGLPTCCKHSKDSNQAICIPCKPVLKTQEKKKIECPRCKKTKSKSVCLIDCPSDSSNKNLCHHCKQSLGLEPKGSKSSGKKDEMPVCYKHKDVSKCSSDTSCSSKSIISLLECLKKHANETSNKSCPKLCKKKSSEECISPVLLCKSAEDTGCSFDPCKASQSCCKKKVEKKPSCSASCSKSSESLEDLGNKPCIGPCTKKCPIKRSGCDFLEYHSSTLCSGPCQSNSMNRKMLGIKLSITPKPSTEEFCKHSCEAVKKVLCPYFDSVPKEPVSCMKPPQPPCRPPEAPCRPPEPPCRSPQSPCRSPQSPCRSPQSPGRSPQSPGRSPQSPCRSPQSPCRSPQPSCRSLLPPCVQPLPPCIKPLPPCIKPVPPCIQPQPPCLKPLPPCRRPEPPCARCSNESFKVPQHGPNSSCVKCNSQYSSTKISFMENNMVDAEYEAFLDDQFGRMVARELADKETVCDKNCDCTTCATKLKVRGAQSDDLNKYRFYY</sequence>
<dbReference type="RefSeq" id="XP_026726699.1">
    <property type="nucleotide sequence ID" value="XM_026870898.1"/>
</dbReference>
<keyword evidence="2" id="KW-1185">Reference proteome</keyword>
<proteinExistence type="predicted"/>
<evidence type="ECO:0000313" key="3">
    <source>
        <dbReference type="RefSeq" id="XP_026726697.1"/>
    </source>
</evidence>
<protein>
    <submittedName>
        <fullName evidence="3 4">Keratin-associated protein 16-1-like</fullName>
    </submittedName>
</protein>
<dbReference type="RefSeq" id="XP_026726697.1">
    <property type="nucleotide sequence ID" value="XM_026870896.1"/>
</dbReference>
<name>A0A7E5VEG6_TRINI</name>
<reference evidence="3 4" key="1">
    <citation type="submission" date="2025-04" db="UniProtKB">
        <authorList>
            <consortium name="RefSeq"/>
        </authorList>
    </citation>
    <scope>IDENTIFICATION</scope>
</reference>
<dbReference type="Proteomes" id="UP000322000">
    <property type="component" value="Chromosome 4"/>
</dbReference>
<dbReference type="OrthoDB" id="7397528at2759"/>
<dbReference type="AlphaFoldDB" id="A0A7E5VEG6"/>
<dbReference type="GeneID" id="113493082"/>
<evidence type="ECO:0000256" key="1">
    <source>
        <dbReference type="SAM" id="MobiDB-lite"/>
    </source>
</evidence>
<organism evidence="2 4">
    <name type="scientific">Trichoplusia ni</name>
    <name type="common">Cabbage looper</name>
    <dbReference type="NCBI Taxonomy" id="7111"/>
    <lineage>
        <taxon>Eukaryota</taxon>
        <taxon>Metazoa</taxon>
        <taxon>Ecdysozoa</taxon>
        <taxon>Arthropoda</taxon>
        <taxon>Hexapoda</taxon>
        <taxon>Insecta</taxon>
        <taxon>Pterygota</taxon>
        <taxon>Neoptera</taxon>
        <taxon>Endopterygota</taxon>
        <taxon>Lepidoptera</taxon>
        <taxon>Glossata</taxon>
        <taxon>Ditrysia</taxon>
        <taxon>Noctuoidea</taxon>
        <taxon>Noctuidae</taxon>
        <taxon>Plusiinae</taxon>
        <taxon>Trichoplusia</taxon>
    </lineage>
</organism>